<evidence type="ECO:0000256" key="4">
    <source>
        <dbReference type="SAM" id="Phobius"/>
    </source>
</evidence>
<dbReference type="PROSITE" id="PS51352">
    <property type="entry name" value="THIOREDOXIN_2"/>
    <property type="match status" value="1"/>
</dbReference>
<dbReference type="GO" id="GO:0017004">
    <property type="term" value="P:cytochrome complex assembly"/>
    <property type="evidence" value="ECO:0007669"/>
    <property type="project" value="UniProtKB-KW"/>
</dbReference>
<evidence type="ECO:0000313" key="6">
    <source>
        <dbReference type="EMBL" id="QWG02018.1"/>
    </source>
</evidence>
<dbReference type="GO" id="GO:0016491">
    <property type="term" value="F:oxidoreductase activity"/>
    <property type="evidence" value="ECO:0007669"/>
    <property type="project" value="InterPro"/>
</dbReference>
<dbReference type="EMBL" id="CP076132">
    <property type="protein sequence ID" value="QWG02018.1"/>
    <property type="molecule type" value="Genomic_DNA"/>
</dbReference>
<feature type="domain" description="Thioredoxin" evidence="5">
    <location>
        <begin position="56"/>
        <end position="195"/>
    </location>
</feature>
<accession>A0AAX1N892</accession>
<dbReference type="InterPro" id="IPR013766">
    <property type="entry name" value="Thioredoxin_domain"/>
</dbReference>
<evidence type="ECO:0000256" key="3">
    <source>
        <dbReference type="ARBA" id="ARBA00023284"/>
    </source>
</evidence>
<dbReference type="Gene3D" id="3.40.30.10">
    <property type="entry name" value="Glutaredoxin"/>
    <property type="match status" value="1"/>
</dbReference>
<evidence type="ECO:0000256" key="2">
    <source>
        <dbReference type="ARBA" id="ARBA00022748"/>
    </source>
</evidence>
<dbReference type="InterPro" id="IPR017937">
    <property type="entry name" value="Thioredoxin_CS"/>
</dbReference>
<dbReference type="KEGG" id="fya:KMW28_00080"/>
<dbReference type="GO" id="GO:0030313">
    <property type="term" value="C:cell envelope"/>
    <property type="evidence" value="ECO:0007669"/>
    <property type="project" value="UniProtKB-SubCell"/>
</dbReference>
<evidence type="ECO:0000259" key="5">
    <source>
        <dbReference type="PROSITE" id="PS51352"/>
    </source>
</evidence>
<dbReference type="PANTHER" id="PTHR42852">
    <property type="entry name" value="THIOL:DISULFIDE INTERCHANGE PROTEIN DSBE"/>
    <property type="match status" value="1"/>
</dbReference>
<keyword evidence="7" id="KW-1185">Reference proteome</keyword>
<dbReference type="InterPro" id="IPR013740">
    <property type="entry name" value="Redoxin"/>
</dbReference>
<name>A0AAX1N892_9BACT</name>
<dbReference type="InterPro" id="IPR050553">
    <property type="entry name" value="Thioredoxin_ResA/DsbE_sf"/>
</dbReference>
<evidence type="ECO:0000256" key="1">
    <source>
        <dbReference type="ARBA" id="ARBA00004196"/>
    </source>
</evidence>
<protein>
    <submittedName>
        <fullName evidence="6">Redoxin family protein</fullName>
    </submittedName>
</protein>
<feature type="transmembrane region" description="Helical" evidence="4">
    <location>
        <begin position="12"/>
        <end position="36"/>
    </location>
</feature>
<proteinExistence type="predicted"/>
<keyword evidence="2" id="KW-0201">Cytochrome c-type biogenesis</keyword>
<dbReference type="AlphaFoldDB" id="A0AAX1N892"/>
<sequence>MNKQKIIKELKSWGIIVSVFGVLYFTGLHVEVFGFIQRLTLATGLRNADADTEERGRYGSTDYKWMLQDYTTGEKVNLEEFKGKTVFLNVWATWCPPCVAEMPSIEGLYQKLKDNEDIVFVMLSVDEKPENVGEFMKRKKFTFPVYQEITSTPSVFQTRSIPTTFVFDKNGEIIFKHTGIANYDTEDFVKMLTSH</sequence>
<keyword evidence="4" id="KW-0472">Membrane</keyword>
<keyword evidence="4" id="KW-0812">Transmembrane</keyword>
<dbReference type="RefSeq" id="WP_169665731.1">
    <property type="nucleotide sequence ID" value="NZ_CP076132.1"/>
</dbReference>
<evidence type="ECO:0000313" key="7">
    <source>
        <dbReference type="Proteomes" id="UP000678679"/>
    </source>
</evidence>
<keyword evidence="4" id="KW-1133">Transmembrane helix</keyword>
<dbReference type="Pfam" id="PF08534">
    <property type="entry name" value="Redoxin"/>
    <property type="match status" value="1"/>
</dbReference>
<dbReference type="SUPFAM" id="SSF52833">
    <property type="entry name" value="Thioredoxin-like"/>
    <property type="match status" value="1"/>
</dbReference>
<reference evidence="6 7" key="1">
    <citation type="submission" date="2021-05" db="EMBL/GenBank/DDBJ databases">
        <title>Comparative genomic studies on the polysaccharide-degrading batcterial strains of the Flammeovirga genus.</title>
        <authorList>
            <person name="Zewei F."/>
            <person name="Zheng Z."/>
            <person name="Yu L."/>
            <person name="Ruyue G."/>
            <person name="Yanhong M."/>
            <person name="Yuanyuan C."/>
            <person name="Jingyan G."/>
            <person name="Wenjun H."/>
        </authorList>
    </citation>
    <scope>NUCLEOTIDE SEQUENCE [LARGE SCALE GENOMIC DNA]</scope>
    <source>
        <strain evidence="6 7">NBRC:100898</strain>
    </source>
</reference>
<dbReference type="CDD" id="cd02966">
    <property type="entry name" value="TlpA_like_family"/>
    <property type="match status" value="1"/>
</dbReference>
<dbReference type="InterPro" id="IPR036249">
    <property type="entry name" value="Thioredoxin-like_sf"/>
</dbReference>
<organism evidence="6 7">
    <name type="scientific">Flammeovirga yaeyamensis</name>
    <dbReference type="NCBI Taxonomy" id="367791"/>
    <lineage>
        <taxon>Bacteria</taxon>
        <taxon>Pseudomonadati</taxon>
        <taxon>Bacteroidota</taxon>
        <taxon>Cytophagia</taxon>
        <taxon>Cytophagales</taxon>
        <taxon>Flammeovirgaceae</taxon>
        <taxon>Flammeovirga</taxon>
    </lineage>
</organism>
<dbReference type="Proteomes" id="UP000678679">
    <property type="component" value="Chromosome 1"/>
</dbReference>
<dbReference type="PROSITE" id="PS00194">
    <property type="entry name" value="THIOREDOXIN_1"/>
    <property type="match status" value="1"/>
</dbReference>
<dbReference type="PANTHER" id="PTHR42852:SF17">
    <property type="entry name" value="THIOREDOXIN-LIKE PROTEIN HI_1115"/>
    <property type="match status" value="1"/>
</dbReference>
<gene>
    <name evidence="6" type="ORF">KMW28_00080</name>
</gene>
<keyword evidence="3" id="KW-0676">Redox-active center</keyword>
<comment type="subcellular location">
    <subcellularLocation>
        <location evidence="1">Cell envelope</location>
    </subcellularLocation>
</comment>